<dbReference type="Proteomes" id="UP000664702">
    <property type="component" value="Chromosome"/>
</dbReference>
<dbReference type="RefSeq" id="WP_208089171.1">
    <property type="nucleotide sequence ID" value="NZ_CP086136.1"/>
</dbReference>
<evidence type="ECO:0000259" key="1">
    <source>
        <dbReference type="Pfam" id="PF03235"/>
    </source>
</evidence>
<dbReference type="EMBL" id="JAGEMI010000001">
    <property type="protein sequence ID" value="MBO1868829.1"/>
    <property type="molecule type" value="Genomic_DNA"/>
</dbReference>
<organism evidence="2">
    <name type="scientific">Bradyrhizobium barranii subsp. barranii</name>
    <dbReference type="NCBI Taxonomy" id="2823807"/>
    <lineage>
        <taxon>Bacteria</taxon>
        <taxon>Pseudomonadati</taxon>
        <taxon>Pseudomonadota</taxon>
        <taxon>Alphaproteobacteria</taxon>
        <taxon>Hyphomicrobiales</taxon>
        <taxon>Nitrobacteraceae</taxon>
        <taxon>Bradyrhizobium</taxon>
        <taxon>Bradyrhizobium barranii</taxon>
    </lineage>
</organism>
<reference evidence="3 4" key="2">
    <citation type="journal article" date="2022" name="Int. J. Syst. Evol. Microbiol.">
        <title>Strains of Bradyrhizobium barranii sp. nov. associated with legumes native to Canada are symbionts of soybeans and belong to different subspecies (subsp. barranii subsp. nov. and subsp. apii subsp. nov.) and symbiovars (sv. glycinearum and sv. septentrionale).</title>
        <authorList>
            <person name="Bromfield E.S.P."/>
            <person name="Cloutier S."/>
            <person name="Wasai-Hara S."/>
            <person name="Minamisawa K."/>
        </authorList>
    </citation>
    <scope>NUCLEOTIDE SEQUENCE [LARGE SCALE GENOMIC DNA]</scope>
    <source>
        <strain evidence="3 4">144S4</strain>
    </source>
</reference>
<evidence type="ECO:0000313" key="3">
    <source>
        <dbReference type="EMBL" id="UEM12336.1"/>
    </source>
</evidence>
<accession>A0A939MFS5</accession>
<proteinExistence type="predicted"/>
<dbReference type="PANTHER" id="PTHR39639">
    <property type="entry name" value="CHROMOSOME 16, WHOLE GENOME SHOTGUN SEQUENCE"/>
    <property type="match status" value="1"/>
</dbReference>
<sequence>MTETGNDAPEDYELDLQEGVDDEADNDTEDIVGFNITSYGADYTVDSLVKRLNTGAFFVPPFQRAYIWNQNQASRFIESLLLGLPVPGIFLYKEPDTNKHLIIDGQQRLKTLQYFWSGLFFEKKFRLTNISKKWLGKTYEELEEPDRQKLEDSIVHATIFQQDEPRFGDQSIYYVFERINTGGLRLSSQEIRVCLNYGPFAKMLHDVNAHESWRDIFGSPSKRLKDQELILRFFAFYFSDVTYERPMNVFFNNFMAKNRNLNVRPEAEFVNAFKSSIDFIRNSVGEKAFRPRGTLNAAVFDSVMVATARRLARPIRESAAFGPD</sequence>
<protein>
    <submittedName>
        <fullName evidence="2">DUF262 domain-containing protein</fullName>
    </submittedName>
</protein>
<dbReference type="InterPro" id="IPR004919">
    <property type="entry name" value="GmrSD_N"/>
</dbReference>
<evidence type="ECO:0000313" key="2">
    <source>
        <dbReference type="EMBL" id="MBO1868829.1"/>
    </source>
</evidence>
<gene>
    <name evidence="3" type="ORF">J4G43_049360</name>
    <name evidence="2" type="ORF">J4G43_51025</name>
</gene>
<dbReference type="EMBL" id="CP086136">
    <property type="protein sequence ID" value="UEM12336.1"/>
    <property type="molecule type" value="Genomic_DNA"/>
</dbReference>
<dbReference type="AlphaFoldDB" id="A0A939MFS5"/>
<dbReference type="KEGG" id="bban:J4G43_049360"/>
<feature type="domain" description="GmrSD restriction endonucleases N-terminal" evidence="1">
    <location>
        <begin position="48"/>
        <end position="193"/>
    </location>
</feature>
<evidence type="ECO:0000313" key="4">
    <source>
        <dbReference type="Proteomes" id="UP000664702"/>
    </source>
</evidence>
<reference evidence="2" key="1">
    <citation type="submission" date="2021-03" db="EMBL/GenBank/DDBJ databases">
        <title>Whole Genome Sequence of Bradyrhizobium sp. Strain 144S4.</title>
        <authorList>
            <person name="Bromfield E.S.P."/>
            <person name="Cloutier S."/>
        </authorList>
    </citation>
    <scope>NUCLEOTIDE SEQUENCE [LARGE SCALE GENOMIC DNA]</scope>
    <source>
        <strain evidence="2">144S4</strain>
    </source>
</reference>
<name>A0A939MFS5_9BRAD</name>
<dbReference type="PANTHER" id="PTHR39639:SF1">
    <property type="entry name" value="DUF262 DOMAIN-CONTAINING PROTEIN"/>
    <property type="match status" value="1"/>
</dbReference>
<dbReference type="Pfam" id="PF03235">
    <property type="entry name" value="GmrSD_N"/>
    <property type="match status" value="1"/>
</dbReference>